<feature type="transmembrane region" description="Helical" evidence="6">
    <location>
        <begin position="201"/>
        <end position="219"/>
    </location>
</feature>
<accession>A0A9Q7AF38</accession>
<evidence type="ECO:0000256" key="2">
    <source>
        <dbReference type="ARBA" id="ARBA00008974"/>
    </source>
</evidence>
<keyword evidence="4 6" id="KW-1133">Transmembrane helix</keyword>
<feature type="transmembrane region" description="Helical" evidence="6">
    <location>
        <begin position="160"/>
        <end position="181"/>
    </location>
</feature>
<keyword evidence="5 6" id="KW-0472">Membrane</keyword>
<dbReference type="AlphaFoldDB" id="A0A9Q7AF38"/>
<feature type="transmembrane region" description="Helical" evidence="6">
    <location>
        <begin position="132"/>
        <end position="153"/>
    </location>
</feature>
<protein>
    <submittedName>
        <fullName evidence="7">Cytosine permease</fullName>
    </submittedName>
</protein>
<comment type="similarity">
    <text evidence="2">Belongs to the purine-cytosine permease (2.A.39) family.</text>
</comment>
<feature type="transmembrane region" description="Helical" evidence="6">
    <location>
        <begin position="60"/>
        <end position="83"/>
    </location>
</feature>
<name>A0A9Q7AF38_9BACT</name>
<dbReference type="Gene3D" id="1.10.4160.10">
    <property type="entry name" value="Hydantoin permease"/>
    <property type="match status" value="1"/>
</dbReference>
<evidence type="ECO:0000256" key="4">
    <source>
        <dbReference type="ARBA" id="ARBA00022989"/>
    </source>
</evidence>
<proteinExistence type="inferred from homology"/>
<keyword evidence="3 6" id="KW-0812">Transmembrane</keyword>
<dbReference type="PANTHER" id="PTHR30569:SF0">
    <property type="entry name" value="CYTOSINE PERMEASE"/>
    <property type="match status" value="1"/>
</dbReference>
<dbReference type="KEGG" id="aram:KAR29_06355"/>
<reference evidence="8" key="1">
    <citation type="submission" date="2021-04" db="EMBL/GenBank/DDBJ databases">
        <title>A novel Synergistetes isolate from a pyrite-forming mixed culture.</title>
        <authorList>
            <person name="Bunk B."/>
            <person name="Sproer C."/>
            <person name="Spring S."/>
            <person name="Pester M."/>
        </authorList>
    </citation>
    <scope>NUCLEOTIDE SEQUENCE [LARGE SCALE GENOMIC DNA]</scope>
    <source>
        <strain evidence="8">J.5.4.2-T.3.5.2</strain>
    </source>
</reference>
<feature type="transmembrane region" description="Helical" evidence="6">
    <location>
        <begin position="309"/>
        <end position="326"/>
    </location>
</feature>
<gene>
    <name evidence="7" type="primary">codB</name>
    <name evidence="7" type="ORF">KAR29_06355</name>
</gene>
<dbReference type="CDD" id="cd11484">
    <property type="entry name" value="SLC-NCS1sbd_CobB-like"/>
    <property type="match status" value="1"/>
</dbReference>
<dbReference type="PANTHER" id="PTHR30569">
    <property type="entry name" value="CYTOSINE TRANSPORTER CODB"/>
    <property type="match status" value="1"/>
</dbReference>
<sequence length="439" mass="45769">MSDREAERGGGDDFALTPVPESERRGFLPMSMVMLGFTFFAASMWTGGTLGMGFRLWPDLVGTVLAGNLILGVYGAFLGYAASSTNLSTHVLARRAFGVRGSKLPSLLLALTQIGWFGVGVAMFAYPVNRLLGIPVAPLIVAGGLLMTGTVVIGFRAIEWISWIAVPAILVLGFGSVIRAFGDAGGLAALMAVEPASPLPFSRGLALGVGSFISGATLTPDFVRFARDRRTGVGATVVGFTFGNSLMFFFGALGAMATGMADTSEMLAAQGLLGGGIALLALNIWTTNDNALYASGLGLANMTGLRRKSLTVAAGAAGTVLAHFLYNHFVGWLVFLSVFLPPIGGILIGDFFLKGRGSRSFQATDAERPVRWSAMLAWVLAVAVSKVSPEEGLLCVAPLNAIVTAALVYAGADGFLCRRLSCPAGGPESRSEREGGRKP</sequence>
<dbReference type="InterPro" id="IPR030191">
    <property type="entry name" value="CodB"/>
</dbReference>
<comment type="subcellular location">
    <subcellularLocation>
        <location evidence="1">Membrane</location>
        <topology evidence="1">Multi-pass membrane protein</topology>
    </subcellularLocation>
</comment>
<feature type="transmembrane region" description="Helical" evidence="6">
    <location>
        <begin position="32"/>
        <end position="54"/>
    </location>
</feature>
<keyword evidence="8" id="KW-1185">Reference proteome</keyword>
<evidence type="ECO:0000256" key="6">
    <source>
        <dbReference type="SAM" id="Phobius"/>
    </source>
</evidence>
<evidence type="ECO:0000256" key="5">
    <source>
        <dbReference type="ARBA" id="ARBA00023136"/>
    </source>
</evidence>
<organism evidence="7 8">
    <name type="scientific">Aminithiophilus ramosus</name>
    <dbReference type="NCBI Taxonomy" id="3029084"/>
    <lineage>
        <taxon>Bacteria</taxon>
        <taxon>Thermotogati</taxon>
        <taxon>Synergistota</taxon>
        <taxon>Synergistia</taxon>
        <taxon>Synergistales</taxon>
        <taxon>Aminithiophilaceae</taxon>
        <taxon>Aminithiophilus</taxon>
    </lineage>
</organism>
<dbReference type="InterPro" id="IPR001248">
    <property type="entry name" value="Pur-cyt_permease"/>
</dbReference>
<dbReference type="Pfam" id="PF02133">
    <property type="entry name" value="Transp_cyt_pur"/>
    <property type="match status" value="1"/>
</dbReference>
<dbReference type="GO" id="GO:0005886">
    <property type="term" value="C:plasma membrane"/>
    <property type="evidence" value="ECO:0007669"/>
    <property type="project" value="TreeGrafter"/>
</dbReference>
<dbReference type="GO" id="GO:0015209">
    <property type="term" value="F:cytosine transmembrane transporter activity"/>
    <property type="evidence" value="ECO:0007669"/>
    <property type="project" value="InterPro"/>
</dbReference>
<dbReference type="Proteomes" id="UP000671879">
    <property type="component" value="Chromosome"/>
</dbReference>
<feature type="transmembrane region" description="Helical" evidence="6">
    <location>
        <begin position="332"/>
        <end position="353"/>
    </location>
</feature>
<feature type="transmembrane region" description="Helical" evidence="6">
    <location>
        <begin position="267"/>
        <end position="288"/>
    </location>
</feature>
<feature type="transmembrane region" description="Helical" evidence="6">
    <location>
        <begin position="104"/>
        <end position="126"/>
    </location>
</feature>
<dbReference type="EMBL" id="CP072943">
    <property type="protein sequence ID" value="QTX33483.1"/>
    <property type="molecule type" value="Genomic_DNA"/>
</dbReference>
<evidence type="ECO:0000256" key="3">
    <source>
        <dbReference type="ARBA" id="ARBA00022692"/>
    </source>
</evidence>
<evidence type="ECO:0000256" key="1">
    <source>
        <dbReference type="ARBA" id="ARBA00004141"/>
    </source>
</evidence>
<evidence type="ECO:0000313" key="8">
    <source>
        <dbReference type="Proteomes" id="UP000671879"/>
    </source>
</evidence>
<evidence type="ECO:0000313" key="7">
    <source>
        <dbReference type="EMBL" id="QTX33483.1"/>
    </source>
</evidence>
<feature type="transmembrane region" description="Helical" evidence="6">
    <location>
        <begin position="231"/>
        <end position="255"/>
    </location>
</feature>
<dbReference type="NCBIfam" id="NF008241">
    <property type="entry name" value="PRK11017.1"/>
    <property type="match status" value="1"/>
</dbReference>
<dbReference type="RefSeq" id="WP_274374772.1">
    <property type="nucleotide sequence ID" value="NZ_CP072943.1"/>
</dbReference>